<dbReference type="PROSITE" id="PS50931">
    <property type="entry name" value="HTH_LYSR"/>
    <property type="match status" value="1"/>
</dbReference>
<dbReference type="PANTHER" id="PTHR30126">
    <property type="entry name" value="HTH-TYPE TRANSCRIPTIONAL REGULATOR"/>
    <property type="match status" value="1"/>
</dbReference>
<dbReference type="PANTHER" id="PTHR30126:SF2">
    <property type="entry name" value="HTH-TYPE TRANSCRIPTIONAL REGULATOR YJIE"/>
    <property type="match status" value="1"/>
</dbReference>
<dbReference type="SUPFAM" id="SSF46785">
    <property type="entry name" value="Winged helix' DNA-binding domain"/>
    <property type="match status" value="1"/>
</dbReference>
<dbReference type="InterPro" id="IPR005119">
    <property type="entry name" value="LysR_subst-bd"/>
</dbReference>
<dbReference type="Gene3D" id="1.10.10.10">
    <property type="entry name" value="Winged helix-like DNA-binding domain superfamily/Winged helix DNA-binding domain"/>
    <property type="match status" value="1"/>
</dbReference>
<keyword evidence="7" id="KW-1185">Reference proteome</keyword>
<dbReference type="FunFam" id="1.10.10.10:FF:000001">
    <property type="entry name" value="LysR family transcriptional regulator"/>
    <property type="match status" value="1"/>
</dbReference>
<dbReference type="SUPFAM" id="SSF53850">
    <property type="entry name" value="Periplasmic binding protein-like II"/>
    <property type="match status" value="1"/>
</dbReference>
<evidence type="ECO:0000256" key="1">
    <source>
        <dbReference type="ARBA" id="ARBA00009437"/>
    </source>
</evidence>
<dbReference type="EMBL" id="QRDW01000012">
    <property type="protein sequence ID" value="RED45040.1"/>
    <property type="molecule type" value="Genomic_DNA"/>
</dbReference>
<evidence type="ECO:0000256" key="4">
    <source>
        <dbReference type="ARBA" id="ARBA00023163"/>
    </source>
</evidence>
<organism evidence="6 7">
    <name type="scientific">Aestuariispira insulae</name>
    <dbReference type="NCBI Taxonomy" id="1461337"/>
    <lineage>
        <taxon>Bacteria</taxon>
        <taxon>Pseudomonadati</taxon>
        <taxon>Pseudomonadota</taxon>
        <taxon>Alphaproteobacteria</taxon>
        <taxon>Rhodospirillales</taxon>
        <taxon>Kiloniellaceae</taxon>
        <taxon>Aestuariispira</taxon>
    </lineage>
</organism>
<sequence length="307" mass="34631">MELKWLEDFVMLANQRSFSRAAKMRYVTQPAFSRRIKALENWLGTSLVDRSTYPTTLTDAGRQFRDTAEEVLRIMHEARSEFSNQESRGRATLRFSALHAISLNFFPQWLRAIEGELGERLMTSLMPGNLHDVVSSLVNGNCDFLLCFTHDATPLLLDPQKFPGICLAEEKLILVGPANHKGRPIWDLRLGGADDGIPLLAYSPDCFFGRVQDHILARPGISKRFRPVYENPMAEALKAMALAGQGVAWLPESAVLQELADGRLIEIGDDNYRTELGINLFRAADKNRTQVRRLWHCVEGMQSKIAC</sequence>
<keyword evidence="2" id="KW-0805">Transcription regulation</keyword>
<name>A0A3D9H6B5_9PROT</name>
<evidence type="ECO:0000313" key="7">
    <source>
        <dbReference type="Proteomes" id="UP000256845"/>
    </source>
</evidence>
<dbReference type="RefSeq" id="WP_115938545.1">
    <property type="nucleotide sequence ID" value="NZ_QRDW01000012.1"/>
</dbReference>
<dbReference type="GO" id="GO:0000976">
    <property type="term" value="F:transcription cis-regulatory region binding"/>
    <property type="evidence" value="ECO:0007669"/>
    <property type="project" value="TreeGrafter"/>
</dbReference>
<accession>A0A3D9H6B5</accession>
<gene>
    <name evidence="6" type="ORF">DFP90_11232</name>
</gene>
<evidence type="ECO:0000313" key="6">
    <source>
        <dbReference type="EMBL" id="RED45040.1"/>
    </source>
</evidence>
<evidence type="ECO:0000256" key="2">
    <source>
        <dbReference type="ARBA" id="ARBA00023015"/>
    </source>
</evidence>
<dbReference type="InterPro" id="IPR036388">
    <property type="entry name" value="WH-like_DNA-bd_sf"/>
</dbReference>
<reference evidence="6 7" key="1">
    <citation type="submission" date="2018-07" db="EMBL/GenBank/DDBJ databases">
        <title>Genomic Encyclopedia of Type Strains, Phase III (KMG-III): the genomes of soil and plant-associated and newly described type strains.</title>
        <authorList>
            <person name="Whitman W."/>
        </authorList>
    </citation>
    <scope>NUCLEOTIDE SEQUENCE [LARGE SCALE GENOMIC DNA]</scope>
    <source>
        <strain evidence="6 7">CECT 8488</strain>
    </source>
</reference>
<evidence type="ECO:0000256" key="3">
    <source>
        <dbReference type="ARBA" id="ARBA00023125"/>
    </source>
</evidence>
<dbReference type="GO" id="GO:0003700">
    <property type="term" value="F:DNA-binding transcription factor activity"/>
    <property type="evidence" value="ECO:0007669"/>
    <property type="project" value="InterPro"/>
</dbReference>
<protein>
    <submittedName>
        <fullName evidence="6">LysR family transcriptional regulator</fullName>
    </submittedName>
</protein>
<keyword evidence="4" id="KW-0804">Transcription</keyword>
<proteinExistence type="inferred from homology"/>
<comment type="similarity">
    <text evidence="1">Belongs to the LysR transcriptional regulatory family.</text>
</comment>
<dbReference type="InterPro" id="IPR000847">
    <property type="entry name" value="LysR_HTH_N"/>
</dbReference>
<comment type="caution">
    <text evidence="6">The sequence shown here is derived from an EMBL/GenBank/DDBJ whole genome shotgun (WGS) entry which is preliminary data.</text>
</comment>
<dbReference type="AlphaFoldDB" id="A0A3D9H6B5"/>
<keyword evidence="3" id="KW-0238">DNA-binding</keyword>
<feature type="domain" description="HTH lysR-type" evidence="5">
    <location>
        <begin position="1"/>
        <end position="58"/>
    </location>
</feature>
<dbReference type="InterPro" id="IPR036390">
    <property type="entry name" value="WH_DNA-bd_sf"/>
</dbReference>
<dbReference type="CDD" id="cd05466">
    <property type="entry name" value="PBP2_LTTR_substrate"/>
    <property type="match status" value="1"/>
</dbReference>
<dbReference type="Proteomes" id="UP000256845">
    <property type="component" value="Unassembled WGS sequence"/>
</dbReference>
<dbReference type="Pfam" id="PF00126">
    <property type="entry name" value="HTH_1"/>
    <property type="match status" value="1"/>
</dbReference>
<dbReference type="Gene3D" id="3.40.190.10">
    <property type="entry name" value="Periplasmic binding protein-like II"/>
    <property type="match status" value="2"/>
</dbReference>
<dbReference type="PRINTS" id="PR00039">
    <property type="entry name" value="HTHLYSR"/>
</dbReference>
<evidence type="ECO:0000259" key="5">
    <source>
        <dbReference type="PROSITE" id="PS50931"/>
    </source>
</evidence>
<dbReference type="OrthoDB" id="528082at2"/>
<dbReference type="Pfam" id="PF03466">
    <property type="entry name" value="LysR_substrate"/>
    <property type="match status" value="1"/>
</dbReference>